<feature type="compositionally biased region" description="Polar residues" evidence="1">
    <location>
        <begin position="8"/>
        <end position="28"/>
    </location>
</feature>
<dbReference type="Proteomes" id="UP000235388">
    <property type="component" value="Unassembled WGS sequence"/>
</dbReference>
<dbReference type="EMBL" id="PGCJ01000008">
    <property type="protein sequence ID" value="PLW57703.1"/>
    <property type="molecule type" value="Genomic_DNA"/>
</dbReference>
<reference evidence="2 3" key="1">
    <citation type="submission" date="2017-11" db="EMBL/GenBank/DDBJ databases">
        <title>De novo assembly and phasing of dikaryotic genomes from two isolates of Puccinia coronata f. sp. avenae, the causal agent of oat crown rust.</title>
        <authorList>
            <person name="Miller M.E."/>
            <person name="Zhang Y."/>
            <person name="Omidvar V."/>
            <person name="Sperschneider J."/>
            <person name="Schwessinger B."/>
            <person name="Raley C."/>
            <person name="Palmer J.M."/>
            <person name="Garnica D."/>
            <person name="Upadhyaya N."/>
            <person name="Rathjen J."/>
            <person name="Taylor J.M."/>
            <person name="Park R.F."/>
            <person name="Dodds P.N."/>
            <person name="Hirsch C.D."/>
            <person name="Kianian S.F."/>
            <person name="Figueroa M."/>
        </authorList>
    </citation>
    <scope>NUCLEOTIDE SEQUENCE [LARGE SCALE GENOMIC DNA]</scope>
    <source>
        <strain evidence="2">12NC29</strain>
    </source>
</reference>
<evidence type="ECO:0000313" key="2">
    <source>
        <dbReference type="EMBL" id="PLW57703.1"/>
    </source>
</evidence>
<proteinExistence type="predicted"/>
<gene>
    <name evidence="2" type="ORF">PCANC_01313</name>
</gene>
<dbReference type="STRING" id="200324.A0A2N5W658"/>
<dbReference type="AlphaFoldDB" id="A0A2N5W658"/>
<sequence>MPCATVPLTPSGQPANGSSLSTNQNGQLVTPSGQVLTVTPSGQFVTQNGLIVDQNGNPVSGVGQTQNQTGIT</sequence>
<keyword evidence="3" id="KW-1185">Reference proteome</keyword>
<feature type="region of interest" description="Disordered" evidence="1">
    <location>
        <begin position="1"/>
        <end position="28"/>
    </location>
</feature>
<evidence type="ECO:0000256" key="1">
    <source>
        <dbReference type="SAM" id="MobiDB-lite"/>
    </source>
</evidence>
<comment type="caution">
    <text evidence="2">The sequence shown here is derived from an EMBL/GenBank/DDBJ whole genome shotgun (WGS) entry which is preliminary data.</text>
</comment>
<evidence type="ECO:0000313" key="3">
    <source>
        <dbReference type="Proteomes" id="UP000235388"/>
    </source>
</evidence>
<feature type="region of interest" description="Disordered" evidence="1">
    <location>
        <begin position="53"/>
        <end position="72"/>
    </location>
</feature>
<organism evidence="2 3">
    <name type="scientific">Puccinia coronata f. sp. avenae</name>
    <dbReference type="NCBI Taxonomy" id="200324"/>
    <lineage>
        <taxon>Eukaryota</taxon>
        <taxon>Fungi</taxon>
        <taxon>Dikarya</taxon>
        <taxon>Basidiomycota</taxon>
        <taxon>Pucciniomycotina</taxon>
        <taxon>Pucciniomycetes</taxon>
        <taxon>Pucciniales</taxon>
        <taxon>Pucciniaceae</taxon>
        <taxon>Puccinia</taxon>
    </lineage>
</organism>
<name>A0A2N5W658_9BASI</name>
<protein>
    <submittedName>
        <fullName evidence="2">Uncharacterized protein</fullName>
    </submittedName>
</protein>
<accession>A0A2N5W658</accession>